<dbReference type="OrthoDB" id="1446382at2"/>
<reference evidence="3" key="1">
    <citation type="submission" date="2016-02" db="EMBL/GenBank/DDBJ databases">
        <title>Paenibacillus sp. LPB0068, isolated from Crassostrea gigas.</title>
        <authorList>
            <person name="Shin S.-K."/>
            <person name="Yi H."/>
        </authorList>
    </citation>
    <scope>NUCLEOTIDE SEQUENCE [LARGE SCALE GENOMIC DNA]</scope>
    <source>
        <strain evidence="3">KCTC 23969</strain>
    </source>
</reference>
<dbReference type="EMBL" id="LSFL01000035">
    <property type="protein sequence ID" value="OBY63676.1"/>
    <property type="molecule type" value="Genomic_DNA"/>
</dbReference>
<keyword evidence="3" id="KW-1185">Reference proteome</keyword>
<protein>
    <submittedName>
        <fullName evidence="2">Uncharacterized protein</fullName>
    </submittedName>
</protein>
<dbReference type="Proteomes" id="UP000092612">
    <property type="component" value="Unassembled WGS sequence"/>
</dbReference>
<evidence type="ECO:0000313" key="3">
    <source>
        <dbReference type="Proteomes" id="UP000092612"/>
    </source>
</evidence>
<name>A0A1B8TV69_9FLAO</name>
<dbReference type="RefSeq" id="WP_068362561.1">
    <property type="nucleotide sequence ID" value="NZ_CP019337.1"/>
</dbReference>
<gene>
    <name evidence="2" type="ORF">LPB301_12830</name>
</gene>
<keyword evidence="1" id="KW-1133">Transmembrane helix</keyword>
<sequence>MKFTDKIKQPEFWTNFLKVALPFFVVVTLISLFMNSWRDIFAGDFATVAETNFNNGKWKSFWGIKIFISVFYGIYITNKNMK</sequence>
<feature type="transmembrane region" description="Helical" evidence="1">
    <location>
        <begin position="12"/>
        <end position="34"/>
    </location>
</feature>
<evidence type="ECO:0000256" key="1">
    <source>
        <dbReference type="SAM" id="Phobius"/>
    </source>
</evidence>
<accession>A0A1B8TV69</accession>
<keyword evidence="1" id="KW-0472">Membrane</keyword>
<keyword evidence="1" id="KW-0812">Transmembrane</keyword>
<proteinExistence type="predicted"/>
<organism evidence="2 3">
    <name type="scientific">Polaribacter reichenbachii</name>
    <dbReference type="NCBI Taxonomy" id="996801"/>
    <lineage>
        <taxon>Bacteria</taxon>
        <taxon>Pseudomonadati</taxon>
        <taxon>Bacteroidota</taxon>
        <taxon>Flavobacteriia</taxon>
        <taxon>Flavobacteriales</taxon>
        <taxon>Flavobacteriaceae</taxon>
    </lineage>
</organism>
<dbReference type="STRING" id="996801.BW723_02870"/>
<comment type="caution">
    <text evidence="2">The sequence shown here is derived from an EMBL/GenBank/DDBJ whole genome shotgun (WGS) entry which is preliminary data.</text>
</comment>
<evidence type="ECO:0000313" key="2">
    <source>
        <dbReference type="EMBL" id="OBY63676.1"/>
    </source>
</evidence>
<dbReference type="KEGG" id="prn:BW723_02870"/>
<dbReference type="AlphaFoldDB" id="A0A1B8TV69"/>
<feature type="transmembrane region" description="Helical" evidence="1">
    <location>
        <begin position="60"/>
        <end position="77"/>
    </location>
</feature>